<dbReference type="InterPro" id="IPR008266">
    <property type="entry name" value="Tyr_kinase_AS"/>
</dbReference>
<dbReference type="Proteomes" id="UP001497623">
    <property type="component" value="Unassembled WGS sequence"/>
</dbReference>
<evidence type="ECO:0000256" key="2">
    <source>
        <dbReference type="ARBA" id="ARBA00022741"/>
    </source>
</evidence>
<dbReference type="GO" id="GO:0005524">
    <property type="term" value="F:ATP binding"/>
    <property type="evidence" value="ECO:0007669"/>
    <property type="project" value="UniProtKB-KW"/>
</dbReference>
<dbReference type="EMBL" id="CAXKWB010026295">
    <property type="protein sequence ID" value="CAL4129932.1"/>
    <property type="molecule type" value="Genomic_DNA"/>
</dbReference>
<dbReference type="PANTHER" id="PTHR24416">
    <property type="entry name" value="TYROSINE-PROTEIN KINASE RECEPTOR"/>
    <property type="match status" value="1"/>
</dbReference>
<proteinExistence type="predicted"/>
<dbReference type="PRINTS" id="PR00109">
    <property type="entry name" value="TYRKINASE"/>
</dbReference>
<dbReference type="GO" id="GO:0007169">
    <property type="term" value="P:cell surface receptor protein tyrosine kinase signaling pathway"/>
    <property type="evidence" value="ECO:0007669"/>
    <property type="project" value="TreeGrafter"/>
</dbReference>
<keyword evidence="3" id="KW-0418">Kinase</keyword>
<dbReference type="SUPFAM" id="SSF56112">
    <property type="entry name" value="Protein kinase-like (PK-like)"/>
    <property type="match status" value="1"/>
</dbReference>
<evidence type="ECO:0000256" key="8">
    <source>
        <dbReference type="PIRSR" id="PIRSR000615-3"/>
    </source>
</evidence>
<evidence type="ECO:0000313" key="10">
    <source>
        <dbReference type="EMBL" id="CAL4129932.1"/>
    </source>
</evidence>
<keyword evidence="4 7" id="KW-0067">ATP-binding</keyword>
<evidence type="ECO:0000256" key="3">
    <source>
        <dbReference type="ARBA" id="ARBA00022777"/>
    </source>
</evidence>
<dbReference type="GO" id="GO:0043235">
    <property type="term" value="C:receptor complex"/>
    <property type="evidence" value="ECO:0007669"/>
    <property type="project" value="TreeGrafter"/>
</dbReference>
<keyword evidence="8" id="KW-0479">Metal-binding</keyword>
<keyword evidence="2 7" id="KW-0547">Nucleotide-binding</keyword>
<dbReference type="FunFam" id="1.10.510.10:FF:000554">
    <property type="entry name" value="Predicted protein"/>
    <property type="match status" value="1"/>
</dbReference>
<protein>
    <recommendedName>
        <fullName evidence="9">Protein kinase domain-containing protein</fullName>
    </recommendedName>
</protein>
<dbReference type="AlphaFoldDB" id="A0AAV2RNR6"/>
<keyword evidence="8" id="KW-0460">Magnesium</keyword>
<dbReference type="InterPro" id="IPR011009">
    <property type="entry name" value="Kinase-like_dom_sf"/>
</dbReference>
<feature type="domain" description="Protein kinase" evidence="9">
    <location>
        <begin position="1"/>
        <end position="231"/>
    </location>
</feature>
<dbReference type="GO" id="GO:0046872">
    <property type="term" value="F:metal ion binding"/>
    <property type="evidence" value="ECO:0007669"/>
    <property type="project" value="UniProtKB-KW"/>
</dbReference>
<reference evidence="10 11" key="1">
    <citation type="submission" date="2024-05" db="EMBL/GenBank/DDBJ databases">
        <authorList>
            <person name="Wallberg A."/>
        </authorList>
    </citation>
    <scope>NUCLEOTIDE SEQUENCE [LARGE SCALE GENOMIC DNA]</scope>
</reference>
<dbReference type="PANTHER" id="PTHR24416:SF539">
    <property type="entry name" value="RECEPTOR PROTEIN-TYROSINE KINASE"/>
    <property type="match status" value="1"/>
</dbReference>
<dbReference type="PIRSF" id="PIRSF000615">
    <property type="entry name" value="TyrPK_CSF1-R"/>
    <property type="match status" value="1"/>
</dbReference>
<feature type="active site" description="Proton acceptor" evidence="6">
    <location>
        <position position="91"/>
    </location>
</feature>
<name>A0AAV2RNR6_MEGNR</name>
<accession>A0AAV2RNR6</accession>
<dbReference type="PROSITE" id="PS50011">
    <property type="entry name" value="PROTEIN_KINASE_DOM"/>
    <property type="match status" value="1"/>
</dbReference>
<evidence type="ECO:0000259" key="9">
    <source>
        <dbReference type="PROSITE" id="PS50011"/>
    </source>
</evidence>
<feature type="binding site" evidence="8">
    <location>
        <position position="96"/>
    </location>
    <ligand>
        <name>Mg(2+)</name>
        <dbReference type="ChEBI" id="CHEBI:18420"/>
    </ligand>
</feature>
<dbReference type="Gene3D" id="1.10.510.10">
    <property type="entry name" value="Transferase(Phosphotransferase) domain 1"/>
    <property type="match status" value="1"/>
</dbReference>
<dbReference type="InterPro" id="IPR050122">
    <property type="entry name" value="RTK"/>
</dbReference>
<evidence type="ECO:0000256" key="7">
    <source>
        <dbReference type="PIRSR" id="PIRSR000615-2"/>
    </source>
</evidence>
<evidence type="ECO:0000256" key="4">
    <source>
        <dbReference type="ARBA" id="ARBA00022840"/>
    </source>
</evidence>
<comment type="caution">
    <text evidence="10">The sequence shown here is derived from an EMBL/GenBank/DDBJ whole genome shotgun (WGS) entry which is preliminary data.</text>
</comment>
<feature type="binding site" evidence="8">
    <location>
        <position position="109"/>
    </location>
    <ligand>
        <name>Mg(2+)</name>
        <dbReference type="ChEBI" id="CHEBI:18420"/>
    </ligand>
</feature>
<dbReference type="InterPro" id="IPR001245">
    <property type="entry name" value="Ser-Thr/Tyr_kinase_cat_dom"/>
</dbReference>
<keyword evidence="5" id="KW-0829">Tyrosine-protein kinase</keyword>
<dbReference type="InterPro" id="IPR020635">
    <property type="entry name" value="Tyr_kinase_cat_dom"/>
</dbReference>
<dbReference type="Pfam" id="PF07714">
    <property type="entry name" value="PK_Tyr_Ser-Thr"/>
    <property type="match status" value="1"/>
</dbReference>
<dbReference type="GO" id="GO:0004714">
    <property type="term" value="F:transmembrane receptor protein tyrosine kinase activity"/>
    <property type="evidence" value="ECO:0007669"/>
    <property type="project" value="TreeGrafter"/>
</dbReference>
<keyword evidence="11" id="KW-1185">Reference proteome</keyword>
<dbReference type="InterPro" id="IPR000719">
    <property type="entry name" value="Prot_kinase_dom"/>
</dbReference>
<evidence type="ECO:0000256" key="5">
    <source>
        <dbReference type="ARBA" id="ARBA00023137"/>
    </source>
</evidence>
<feature type="binding site" evidence="7">
    <location>
        <position position="95"/>
    </location>
    <ligand>
        <name>ATP</name>
        <dbReference type="ChEBI" id="CHEBI:30616"/>
    </ligand>
</feature>
<dbReference type="SMART" id="SM00219">
    <property type="entry name" value="TyrKc"/>
    <property type="match status" value="1"/>
</dbReference>
<organism evidence="10 11">
    <name type="scientific">Meganyctiphanes norvegica</name>
    <name type="common">Northern krill</name>
    <name type="synonym">Thysanopoda norvegica</name>
    <dbReference type="NCBI Taxonomy" id="48144"/>
    <lineage>
        <taxon>Eukaryota</taxon>
        <taxon>Metazoa</taxon>
        <taxon>Ecdysozoa</taxon>
        <taxon>Arthropoda</taxon>
        <taxon>Crustacea</taxon>
        <taxon>Multicrustacea</taxon>
        <taxon>Malacostraca</taxon>
        <taxon>Eumalacostraca</taxon>
        <taxon>Eucarida</taxon>
        <taxon>Euphausiacea</taxon>
        <taxon>Euphausiidae</taxon>
        <taxon>Meganyctiphanes</taxon>
    </lineage>
</organism>
<keyword evidence="1" id="KW-0808">Transferase</keyword>
<evidence type="ECO:0000256" key="6">
    <source>
        <dbReference type="PIRSR" id="PIRSR000615-1"/>
    </source>
</evidence>
<sequence>MIKEGKEKKDLLYEACIMSQFKHPNVVRFEAVVSETYPQMIVMEYMENGSLKKFLQKNNGKLSVPQLVAMIKDVACGMEYLSKIKKYIHRDLAARNVLVNNNLLCKVSDFTLSRGKKYDIEEEGTYTMKNGGIFPVRWTAPDSIETNRFTTASDVWSFGVVMWETFEYGKIPYERFKKNMEVIEKVKAGYRLPAPTICPPVLYEIMLNCWNGDPKLRPTFSDIEQKVQNFLKSSNATSNGIRHSPQRSKMAAELNKTTQDGQDHCSLCKINLQGERLSEHKSTPLHRMNYIKYIYHTQKKSMIRDKKELL</sequence>
<evidence type="ECO:0000313" key="11">
    <source>
        <dbReference type="Proteomes" id="UP001497623"/>
    </source>
</evidence>
<dbReference type="GO" id="GO:0005886">
    <property type="term" value="C:plasma membrane"/>
    <property type="evidence" value="ECO:0007669"/>
    <property type="project" value="TreeGrafter"/>
</dbReference>
<evidence type="ECO:0000256" key="1">
    <source>
        <dbReference type="ARBA" id="ARBA00022679"/>
    </source>
</evidence>
<gene>
    <name evidence="10" type="ORF">MNOR_LOCUS26388</name>
</gene>
<dbReference type="CDD" id="cd00192">
    <property type="entry name" value="PTKc"/>
    <property type="match status" value="1"/>
</dbReference>
<dbReference type="PROSITE" id="PS00109">
    <property type="entry name" value="PROTEIN_KINASE_TYR"/>
    <property type="match status" value="1"/>
</dbReference>